<dbReference type="SUPFAM" id="SSF55729">
    <property type="entry name" value="Acyl-CoA N-acyltransferases (Nat)"/>
    <property type="match status" value="1"/>
</dbReference>
<dbReference type="GO" id="GO:0016747">
    <property type="term" value="F:acyltransferase activity, transferring groups other than amino-acyl groups"/>
    <property type="evidence" value="ECO:0007669"/>
    <property type="project" value="InterPro"/>
</dbReference>
<dbReference type="PANTHER" id="PTHR47426:SF3">
    <property type="entry name" value="GCN5-RELATED N-ACETYLTRANSFERASE 6, CHLOROPLASTIC"/>
    <property type="match status" value="1"/>
</dbReference>
<comment type="caution">
    <text evidence="2">The sequence shown here is derived from an EMBL/GenBank/DDBJ whole genome shotgun (WGS) entry which is preliminary data.</text>
</comment>
<protein>
    <recommendedName>
        <fullName evidence="1">N-acetyltransferase domain-containing protein</fullName>
    </recommendedName>
</protein>
<proteinExistence type="predicted"/>
<feature type="domain" description="N-acetyltransferase" evidence="1">
    <location>
        <begin position="126"/>
        <end position="298"/>
    </location>
</feature>
<keyword evidence="3" id="KW-1185">Reference proteome</keyword>
<dbReference type="InterPro" id="IPR016181">
    <property type="entry name" value="Acyl_CoA_acyltransferase"/>
</dbReference>
<sequence length="298" mass="32896">MEGSFMLVSGSLLLVPKFVPSGLSSVSARRPIWKGIGQELGRTSLGWRFCSDRGFLREGFDRGGSGLRIGSNGGARPMLPKVFACLESLDSDNELLSFQNDSSAMYERFDIREARLEHEFKGAAWLRADAYSEQQSYTRYVDSFKKKFAEQEFSALKRRISGQPGSYICLVAVSKVLPKDAVDLTWQDGGKETRVLGTLDVSLHHPSPGEAFGGQGLPYGYIANVCVDKSLRKQGIASTLMESAVQVGRKWGLNAIYVHTHATNNPAYKLYLKKGFEVIQSGSPQNLVDGNLLLRLQM</sequence>
<dbReference type="CDD" id="cd04301">
    <property type="entry name" value="NAT_SF"/>
    <property type="match status" value="1"/>
</dbReference>
<gene>
    <name evidence="2" type="ORF">KC19_1G228800</name>
</gene>
<reference evidence="2" key="1">
    <citation type="submission" date="2020-06" db="EMBL/GenBank/DDBJ databases">
        <title>WGS assembly of Ceratodon purpureus strain R40.</title>
        <authorList>
            <person name="Carey S.B."/>
            <person name="Jenkins J."/>
            <person name="Shu S."/>
            <person name="Lovell J.T."/>
            <person name="Sreedasyam A."/>
            <person name="Maumus F."/>
            <person name="Tiley G.P."/>
            <person name="Fernandez-Pozo N."/>
            <person name="Barry K."/>
            <person name="Chen C."/>
            <person name="Wang M."/>
            <person name="Lipzen A."/>
            <person name="Daum C."/>
            <person name="Saski C.A."/>
            <person name="Payton A.C."/>
            <person name="Mcbreen J.C."/>
            <person name="Conrad R.E."/>
            <person name="Kollar L.M."/>
            <person name="Olsson S."/>
            <person name="Huttunen S."/>
            <person name="Landis J.B."/>
            <person name="Wickett N.J."/>
            <person name="Johnson M.G."/>
            <person name="Rensing S.A."/>
            <person name="Grimwood J."/>
            <person name="Schmutz J."/>
            <person name="Mcdaniel S.F."/>
        </authorList>
    </citation>
    <scope>NUCLEOTIDE SEQUENCE</scope>
    <source>
        <strain evidence="2">R40</strain>
    </source>
</reference>
<evidence type="ECO:0000313" key="2">
    <source>
        <dbReference type="EMBL" id="KAG0592147.1"/>
    </source>
</evidence>
<accession>A0A8T0J8X5</accession>
<dbReference type="Gene3D" id="3.40.630.30">
    <property type="match status" value="1"/>
</dbReference>
<evidence type="ECO:0000259" key="1">
    <source>
        <dbReference type="PROSITE" id="PS51186"/>
    </source>
</evidence>
<name>A0A8T0J8X5_CERPU</name>
<organism evidence="2 3">
    <name type="scientific">Ceratodon purpureus</name>
    <name type="common">Fire moss</name>
    <name type="synonym">Dicranum purpureum</name>
    <dbReference type="NCBI Taxonomy" id="3225"/>
    <lineage>
        <taxon>Eukaryota</taxon>
        <taxon>Viridiplantae</taxon>
        <taxon>Streptophyta</taxon>
        <taxon>Embryophyta</taxon>
        <taxon>Bryophyta</taxon>
        <taxon>Bryophytina</taxon>
        <taxon>Bryopsida</taxon>
        <taxon>Dicranidae</taxon>
        <taxon>Pseudoditrichales</taxon>
        <taxon>Ditrichaceae</taxon>
        <taxon>Ceratodon</taxon>
    </lineage>
</organism>
<evidence type="ECO:0000313" key="3">
    <source>
        <dbReference type="Proteomes" id="UP000822688"/>
    </source>
</evidence>
<dbReference type="PROSITE" id="PS51186">
    <property type="entry name" value="GNAT"/>
    <property type="match status" value="1"/>
</dbReference>
<dbReference type="Proteomes" id="UP000822688">
    <property type="component" value="Chromosome 1"/>
</dbReference>
<dbReference type="PANTHER" id="PTHR47426">
    <property type="entry name" value="ACYL-COA N-ACYLTRANSFERASES (NAT) SUPERFAMILY PROTEIN"/>
    <property type="match status" value="1"/>
</dbReference>
<dbReference type="InterPro" id="IPR000182">
    <property type="entry name" value="GNAT_dom"/>
</dbReference>
<dbReference type="Pfam" id="PF00583">
    <property type="entry name" value="Acetyltransf_1"/>
    <property type="match status" value="1"/>
</dbReference>
<dbReference type="AlphaFoldDB" id="A0A8T0J8X5"/>
<dbReference type="EMBL" id="CM026421">
    <property type="protein sequence ID" value="KAG0592147.1"/>
    <property type="molecule type" value="Genomic_DNA"/>
</dbReference>